<protein>
    <recommendedName>
        <fullName evidence="5">Transmembrane protein</fullName>
    </recommendedName>
</protein>
<evidence type="ECO:0000313" key="3">
    <source>
        <dbReference type="EMBL" id="KAB5592276.1"/>
    </source>
</evidence>
<accession>A0A5N5QM85</accession>
<keyword evidence="2" id="KW-0812">Transmembrane</keyword>
<keyword evidence="4" id="KW-1185">Reference proteome</keyword>
<evidence type="ECO:0000256" key="1">
    <source>
        <dbReference type="SAM" id="MobiDB-lite"/>
    </source>
</evidence>
<dbReference type="AlphaFoldDB" id="A0A5N5QM85"/>
<sequence length="121" mass="13190">MIIIVSIVGSMAFVGALWGLYSYMSGRRNRQPAPTTDVTTSERTTMVYIPGEQPGVVAAIPSLRYDAPPVAAQSDIAPEPVSVIMPPPPAYDVATAAPLPDRPKPERAESRWKELWTRRQG</sequence>
<gene>
    <name evidence="3" type="ORF">CTheo_4263</name>
</gene>
<name>A0A5N5QM85_9AGAM</name>
<evidence type="ECO:0000256" key="2">
    <source>
        <dbReference type="SAM" id="Phobius"/>
    </source>
</evidence>
<feature type="transmembrane region" description="Helical" evidence="2">
    <location>
        <begin position="6"/>
        <end position="24"/>
    </location>
</feature>
<comment type="caution">
    <text evidence="3">The sequence shown here is derived from an EMBL/GenBank/DDBJ whole genome shotgun (WGS) entry which is preliminary data.</text>
</comment>
<keyword evidence="2" id="KW-0472">Membrane</keyword>
<dbReference type="OrthoDB" id="3180253at2759"/>
<dbReference type="EMBL" id="SSOP01000070">
    <property type="protein sequence ID" value="KAB5592276.1"/>
    <property type="molecule type" value="Genomic_DNA"/>
</dbReference>
<proteinExistence type="predicted"/>
<feature type="region of interest" description="Disordered" evidence="1">
    <location>
        <begin position="96"/>
        <end position="121"/>
    </location>
</feature>
<evidence type="ECO:0000313" key="4">
    <source>
        <dbReference type="Proteomes" id="UP000383932"/>
    </source>
</evidence>
<organism evidence="3 4">
    <name type="scientific">Ceratobasidium theobromae</name>
    <dbReference type="NCBI Taxonomy" id="1582974"/>
    <lineage>
        <taxon>Eukaryota</taxon>
        <taxon>Fungi</taxon>
        <taxon>Dikarya</taxon>
        <taxon>Basidiomycota</taxon>
        <taxon>Agaricomycotina</taxon>
        <taxon>Agaricomycetes</taxon>
        <taxon>Cantharellales</taxon>
        <taxon>Ceratobasidiaceae</taxon>
        <taxon>Ceratobasidium</taxon>
    </lineage>
</organism>
<reference evidence="3 4" key="1">
    <citation type="journal article" date="2019" name="Fungal Biol. Biotechnol.">
        <title>Draft genome sequence of fastidious pathogen Ceratobasidium theobromae, which causes vascular-streak dieback in Theobroma cacao.</title>
        <authorList>
            <person name="Ali S.S."/>
            <person name="Asman A."/>
            <person name="Shao J."/>
            <person name="Firmansyah A.P."/>
            <person name="Susilo A.W."/>
            <person name="Rosmana A."/>
            <person name="McMahon P."/>
            <person name="Junaid M."/>
            <person name="Guest D."/>
            <person name="Kheng T.Y."/>
            <person name="Meinhardt L.W."/>
            <person name="Bailey B.A."/>
        </authorList>
    </citation>
    <scope>NUCLEOTIDE SEQUENCE [LARGE SCALE GENOMIC DNA]</scope>
    <source>
        <strain evidence="3 4">CT2</strain>
    </source>
</reference>
<keyword evidence="2" id="KW-1133">Transmembrane helix</keyword>
<feature type="compositionally biased region" description="Basic and acidic residues" evidence="1">
    <location>
        <begin position="101"/>
        <end position="121"/>
    </location>
</feature>
<evidence type="ECO:0008006" key="5">
    <source>
        <dbReference type="Google" id="ProtNLM"/>
    </source>
</evidence>
<dbReference type="Proteomes" id="UP000383932">
    <property type="component" value="Unassembled WGS sequence"/>
</dbReference>